<name>A0A1G1W9S6_9BACT</name>
<evidence type="ECO:0000256" key="1">
    <source>
        <dbReference type="SAM" id="Phobius"/>
    </source>
</evidence>
<feature type="transmembrane region" description="Helical" evidence="1">
    <location>
        <begin position="21"/>
        <end position="42"/>
    </location>
</feature>
<evidence type="ECO:0000313" key="2">
    <source>
        <dbReference type="EMBL" id="OGY24438.1"/>
    </source>
</evidence>
<protein>
    <submittedName>
        <fullName evidence="2">Uncharacterized protein</fullName>
    </submittedName>
</protein>
<proteinExistence type="predicted"/>
<accession>A0A1G1W9S6</accession>
<dbReference type="Gene3D" id="3.20.20.80">
    <property type="entry name" value="Glycosidases"/>
    <property type="match status" value="1"/>
</dbReference>
<organism evidence="2 3">
    <name type="scientific">Candidatus Woykebacteria bacterium RBG_13_40_7b</name>
    <dbReference type="NCBI Taxonomy" id="1802594"/>
    <lineage>
        <taxon>Bacteria</taxon>
        <taxon>Candidatus Woykeibacteriota</taxon>
    </lineage>
</organism>
<evidence type="ECO:0000313" key="3">
    <source>
        <dbReference type="Proteomes" id="UP000177103"/>
    </source>
</evidence>
<keyword evidence="1" id="KW-0472">Membrane</keyword>
<keyword evidence="1" id="KW-0812">Transmembrane</keyword>
<dbReference type="Proteomes" id="UP000177103">
    <property type="component" value="Unassembled WGS sequence"/>
</dbReference>
<comment type="caution">
    <text evidence="2">The sequence shown here is derived from an EMBL/GenBank/DDBJ whole genome shotgun (WGS) entry which is preliminary data.</text>
</comment>
<dbReference type="AlphaFoldDB" id="A0A1G1W9S6"/>
<reference evidence="2 3" key="1">
    <citation type="journal article" date="2016" name="Nat. Commun.">
        <title>Thousands of microbial genomes shed light on interconnected biogeochemical processes in an aquifer system.</title>
        <authorList>
            <person name="Anantharaman K."/>
            <person name="Brown C.T."/>
            <person name="Hug L.A."/>
            <person name="Sharon I."/>
            <person name="Castelle C.J."/>
            <person name="Probst A.J."/>
            <person name="Thomas B.C."/>
            <person name="Singh A."/>
            <person name="Wilkins M.J."/>
            <person name="Karaoz U."/>
            <person name="Brodie E.L."/>
            <person name="Williams K.H."/>
            <person name="Hubbard S.S."/>
            <person name="Banfield J.F."/>
        </authorList>
    </citation>
    <scope>NUCLEOTIDE SEQUENCE [LARGE SCALE GENOMIC DNA]</scope>
</reference>
<dbReference type="InterPro" id="IPR017853">
    <property type="entry name" value="GH"/>
</dbReference>
<gene>
    <name evidence="2" type="ORF">A2Y57_02100</name>
</gene>
<dbReference type="EMBL" id="MHCQ01000025">
    <property type="protein sequence ID" value="OGY24438.1"/>
    <property type="molecule type" value="Genomic_DNA"/>
</dbReference>
<keyword evidence="1" id="KW-1133">Transmembrane helix</keyword>
<sequence length="153" mass="16844">MVTALMQYLKQPVDIKSSKTMATLIGTFFVLLVLPLTVFTSLQQRESTNKTNFAAEASGALPTLNFGTFANTGTTGFRQQPQSNILSLSYNAGYVLRQEWSTIETSDDSFNWSYLDGAIDTLKNAGKKAMIRISAGPYSPDWLRTQKNIPTGC</sequence>
<dbReference type="SUPFAM" id="SSF51445">
    <property type="entry name" value="(Trans)glycosidases"/>
    <property type="match status" value="1"/>
</dbReference>